<sequence length="280" mass="31889">MTSTKTPEEIEALVSLLADEDPRIYEIVAGHVRELGDTAVPVLERWIEDSDARIRMRCRHLLQEIRSGEVDKELEAIAHAPDDEVDLEHGCWIIARTEYPGLPLAAISDPLDRIASDVASRLSGVAEPKDQIQILNHVLFTEWRFRRDYRSYYDTDNTFLHRVLELRSGVSVSLATLYVLVAKRLGLPIYGVGMPNGVLARYGDSETDLFLDPSVGGRILSRRDLAQYLSSAGYYFKDGYISNATSRELLLRTLQHLMVSYFGHEHGTRLLKYLEHFRTR</sequence>
<reference evidence="3" key="2">
    <citation type="journal article" date="2021" name="Microbiome">
        <title>Successional dynamics and alternative stable states in a saline activated sludge microbial community over 9 years.</title>
        <authorList>
            <person name="Wang Y."/>
            <person name="Ye J."/>
            <person name="Ju F."/>
            <person name="Liu L."/>
            <person name="Boyd J.A."/>
            <person name="Deng Y."/>
            <person name="Parks D.H."/>
            <person name="Jiang X."/>
            <person name="Yin X."/>
            <person name="Woodcroft B.J."/>
            <person name="Tyson G.W."/>
            <person name="Hugenholtz P."/>
            <person name="Polz M.F."/>
            <person name="Zhang T."/>
        </authorList>
    </citation>
    <scope>NUCLEOTIDE SEQUENCE</scope>
    <source>
        <strain evidence="3">HKST-UBA02</strain>
    </source>
</reference>
<dbReference type="InterPro" id="IPR016024">
    <property type="entry name" value="ARM-type_fold"/>
</dbReference>
<feature type="domain" description="Protein SirB1 N-terminal" evidence="2">
    <location>
        <begin position="107"/>
        <end position="254"/>
    </location>
</feature>
<dbReference type="AlphaFoldDB" id="A0A956SG43"/>
<dbReference type="Gene3D" id="1.25.10.10">
    <property type="entry name" value="Leucine-rich Repeat Variant"/>
    <property type="match status" value="1"/>
</dbReference>
<proteinExistence type="inferred from homology"/>
<evidence type="ECO:0000259" key="2">
    <source>
        <dbReference type="Pfam" id="PF13369"/>
    </source>
</evidence>
<evidence type="ECO:0000313" key="4">
    <source>
        <dbReference type="Proteomes" id="UP000739538"/>
    </source>
</evidence>
<comment type="caution">
    <text evidence="3">The sequence shown here is derived from an EMBL/GenBank/DDBJ whole genome shotgun (WGS) entry which is preliminary data.</text>
</comment>
<evidence type="ECO:0000313" key="3">
    <source>
        <dbReference type="EMBL" id="MCA9759365.1"/>
    </source>
</evidence>
<dbReference type="PANTHER" id="PTHR31350:SF21">
    <property type="entry name" value="F-BOX ONLY PROTEIN 21"/>
    <property type="match status" value="1"/>
</dbReference>
<dbReference type="InterPro" id="IPR011989">
    <property type="entry name" value="ARM-like"/>
</dbReference>
<accession>A0A956SG43</accession>
<name>A0A956SG43_UNCEI</name>
<comment type="similarity">
    <text evidence="1">Belongs to the UPF0162 family.</text>
</comment>
<dbReference type="EMBL" id="JAGQHS010000324">
    <property type="protein sequence ID" value="MCA9759365.1"/>
    <property type="molecule type" value="Genomic_DNA"/>
</dbReference>
<dbReference type="Proteomes" id="UP000739538">
    <property type="component" value="Unassembled WGS sequence"/>
</dbReference>
<dbReference type="PANTHER" id="PTHR31350">
    <property type="entry name" value="SI:DKEY-261L7.2"/>
    <property type="match status" value="1"/>
</dbReference>
<reference evidence="3" key="1">
    <citation type="submission" date="2020-04" db="EMBL/GenBank/DDBJ databases">
        <authorList>
            <person name="Zhang T."/>
        </authorList>
    </citation>
    <scope>NUCLEOTIDE SEQUENCE</scope>
    <source>
        <strain evidence="3">HKST-UBA02</strain>
    </source>
</reference>
<evidence type="ECO:0000256" key="1">
    <source>
        <dbReference type="ARBA" id="ARBA00007100"/>
    </source>
</evidence>
<dbReference type="Pfam" id="PF13369">
    <property type="entry name" value="Transglut_core2"/>
    <property type="match status" value="1"/>
</dbReference>
<organism evidence="3 4">
    <name type="scientific">Eiseniibacteriota bacterium</name>
    <dbReference type="NCBI Taxonomy" id="2212470"/>
    <lineage>
        <taxon>Bacteria</taxon>
        <taxon>Candidatus Eiseniibacteriota</taxon>
    </lineage>
</organism>
<dbReference type="InterPro" id="IPR032698">
    <property type="entry name" value="SirB1_N"/>
</dbReference>
<gene>
    <name evidence="3" type="ORF">KDA27_26465</name>
</gene>
<protein>
    <recommendedName>
        <fullName evidence="2">Protein SirB1 N-terminal domain-containing protein</fullName>
    </recommendedName>
</protein>
<dbReference type="SUPFAM" id="SSF48371">
    <property type="entry name" value="ARM repeat"/>
    <property type="match status" value="1"/>
</dbReference>